<dbReference type="InterPro" id="IPR018062">
    <property type="entry name" value="HTH_AraC-typ_CS"/>
</dbReference>
<reference evidence="7" key="1">
    <citation type="journal article" date="2019" name="Int. J. Syst. Evol. Microbiol.">
        <title>The Global Catalogue of Microorganisms (GCM) 10K type strain sequencing project: providing services to taxonomists for standard genome sequencing and annotation.</title>
        <authorList>
            <consortium name="The Broad Institute Genomics Platform"/>
            <consortium name="The Broad Institute Genome Sequencing Center for Infectious Disease"/>
            <person name="Wu L."/>
            <person name="Ma J."/>
        </authorList>
    </citation>
    <scope>NUCLEOTIDE SEQUENCE [LARGE SCALE GENOMIC DNA]</scope>
    <source>
        <strain evidence="7">KCTC 52368</strain>
    </source>
</reference>
<keyword evidence="4" id="KW-1133">Transmembrane helix</keyword>
<sequence>MMDTTTTLIIILLSIGCVQGVIYGGILLKSTKENAQANRLLATILFFLSYRLLVQILRLFGLGRYDTWYYFMLDFSWIHGPLLYFYLKSHIAPNFKFQKKDLLHFIPFVVQIGFSIFVRLQNLYWEGSRESLSWLGYWGYVVWMNLSTIYFVASILIIIYTIKAQGLMKSTDLKAAISSGNMDWLKRVLMAFKVYFSLVLGILLVDFIFINNARFTSYFYFTQFYYYPFFIGIAGLTYWLGLEGYKRKDFKNLKARISNEELAQLTHIEKELELTMKKNKWFKDPELTLSVLASKMNIKPYLLTKCLNTVKQKKFADYINQLRVEELQLLLQRPENSKFTLLSLAFEAGFNSKSSFNRAVKKHLGISPSELKTSF</sequence>
<evidence type="ECO:0000256" key="3">
    <source>
        <dbReference type="ARBA" id="ARBA00023163"/>
    </source>
</evidence>
<dbReference type="PANTHER" id="PTHR43280:SF2">
    <property type="entry name" value="HTH-TYPE TRANSCRIPTIONAL REGULATOR EXSA"/>
    <property type="match status" value="1"/>
</dbReference>
<proteinExistence type="predicted"/>
<keyword evidence="4" id="KW-0812">Transmembrane</keyword>
<evidence type="ECO:0000259" key="5">
    <source>
        <dbReference type="PROSITE" id="PS01124"/>
    </source>
</evidence>
<evidence type="ECO:0000256" key="1">
    <source>
        <dbReference type="ARBA" id="ARBA00023015"/>
    </source>
</evidence>
<keyword evidence="2" id="KW-0238">DNA-binding</keyword>
<feature type="transmembrane region" description="Helical" evidence="4">
    <location>
        <begin position="40"/>
        <end position="61"/>
    </location>
</feature>
<feature type="domain" description="HTH araC/xylS-type" evidence="5">
    <location>
        <begin position="266"/>
        <end position="374"/>
    </location>
</feature>
<dbReference type="InterPro" id="IPR009057">
    <property type="entry name" value="Homeodomain-like_sf"/>
</dbReference>
<keyword evidence="3" id="KW-0804">Transcription</keyword>
<comment type="caution">
    <text evidence="6">The sequence shown here is derived from an EMBL/GenBank/DDBJ whole genome shotgun (WGS) entry which is preliminary data.</text>
</comment>
<dbReference type="InterPro" id="IPR018060">
    <property type="entry name" value="HTH_AraC"/>
</dbReference>
<dbReference type="SUPFAM" id="SSF46689">
    <property type="entry name" value="Homeodomain-like"/>
    <property type="match status" value="1"/>
</dbReference>
<dbReference type="RefSeq" id="WP_377767236.1">
    <property type="nucleotide sequence ID" value="NZ_JBHULB010000016.1"/>
</dbReference>
<accession>A0ABW5MWR6</accession>
<evidence type="ECO:0000313" key="6">
    <source>
        <dbReference type="EMBL" id="MFD2587682.1"/>
    </source>
</evidence>
<dbReference type="Pfam" id="PF12833">
    <property type="entry name" value="HTH_18"/>
    <property type="match status" value="1"/>
</dbReference>
<feature type="transmembrane region" description="Helical" evidence="4">
    <location>
        <begin position="224"/>
        <end position="242"/>
    </location>
</feature>
<dbReference type="SMART" id="SM00342">
    <property type="entry name" value="HTH_ARAC"/>
    <property type="match status" value="1"/>
</dbReference>
<dbReference type="Gene3D" id="1.10.10.60">
    <property type="entry name" value="Homeodomain-like"/>
    <property type="match status" value="1"/>
</dbReference>
<dbReference type="Proteomes" id="UP001597526">
    <property type="component" value="Unassembled WGS sequence"/>
</dbReference>
<keyword evidence="7" id="KW-1185">Reference proteome</keyword>
<organism evidence="6 7">
    <name type="scientific">Croceitalea marina</name>
    <dbReference type="NCBI Taxonomy" id="1775166"/>
    <lineage>
        <taxon>Bacteria</taxon>
        <taxon>Pseudomonadati</taxon>
        <taxon>Bacteroidota</taxon>
        <taxon>Flavobacteriia</taxon>
        <taxon>Flavobacteriales</taxon>
        <taxon>Flavobacteriaceae</taxon>
        <taxon>Croceitalea</taxon>
    </lineage>
</organism>
<name>A0ABW5MWR6_9FLAO</name>
<protein>
    <submittedName>
        <fullName evidence="6">Helix-turn-helix transcriptional regulator</fullName>
    </submittedName>
</protein>
<dbReference type="EMBL" id="JBHULB010000016">
    <property type="protein sequence ID" value="MFD2587682.1"/>
    <property type="molecule type" value="Genomic_DNA"/>
</dbReference>
<keyword evidence="1" id="KW-0805">Transcription regulation</keyword>
<keyword evidence="4" id="KW-0472">Membrane</keyword>
<feature type="transmembrane region" description="Helical" evidence="4">
    <location>
        <begin position="6"/>
        <end position="28"/>
    </location>
</feature>
<evidence type="ECO:0000256" key="4">
    <source>
        <dbReference type="SAM" id="Phobius"/>
    </source>
</evidence>
<evidence type="ECO:0000256" key="2">
    <source>
        <dbReference type="ARBA" id="ARBA00023125"/>
    </source>
</evidence>
<dbReference type="PROSITE" id="PS01124">
    <property type="entry name" value="HTH_ARAC_FAMILY_2"/>
    <property type="match status" value="1"/>
</dbReference>
<evidence type="ECO:0000313" key="7">
    <source>
        <dbReference type="Proteomes" id="UP001597526"/>
    </source>
</evidence>
<feature type="transmembrane region" description="Helical" evidence="4">
    <location>
        <begin position="102"/>
        <end position="120"/>
    </location>
</feature>
<feature type="transmembrane region" description="Helical" evidence="4">
    <location>
        <begin position="194"/>
        <end position="212"/>
    </location>
</feature>
<dbReference type="PROSITE" id="PS00041">
    <property type="entry name" value="HTH_ARAC_FAMILY_1"/>
    <property type="match status" value="1"/>
</dbReference>
<gene>
    <name evidence="6" type="ORF">ACFSQJ_12120</name>
</gene>
<dbReference type="PANTHER" id="PTHR43280">
    <property type="entry name" value="ARAC-FAMILY TRANSCRIPTIONAL REGULATOR"/>
    <property type="match status" value="1"/>
</dbReference>
<feature type="transmembrane region" description="Helical" evidence="4">
    <location>
        <begin position="67"/>
        <end position="87"/>
    </location>
</feature>
<feature type="transmembrane region" description="Helical" evidence="4">
    <location>
        <begin position="140"/>
        <end position="162"/>
    </location>
</feature>